<evidence type="ECO:0000313" key="3">
    <source>
        <dbReference type="Proteomes" id="UP000294498"/>
    </source>
</evidence>
<feature type="transmembrane region" description="Helical" evidence="1">
    <location>
        <begin position="26"/>
        <end position="45"/>
    </location>
</feature>
<protein>
    <submittedName>
        <fullName evidence="2">Uncharacterized protein</fullName>
    </submittedName>
</protein>
<keyword evidence="1" id="KW-0472">Membrane</keyword>
<reference evidence="2 3" key="1">
    <citation type="submission" date="2019-03" db="EMBL/GenBank/DDBJ databases">
        <title>Genomic Encyclopedia of Type Strains, Phase IV (KMG-IV): sequencing the most valuable type-strain genomes for metagenomic binning, comparative biology and taxonomic classification.</title>
        <authorList>
            <person name="Goeker M."/>
        </authorList>
    </citation>
    <scope>NUCLEOTIDE SEQUENCE [LARGE SCALE GENOMIC DNA]</scope>
    <source>
        <strain evidence="2 3">DSM 100059</strain>
    </source>
</reference>
<evidence type="ECO:0000313" key="2">
    <source>
        <dbReference type="EMBL" id="TDW99043.1"/>
    </source>
</evidence>
<sequence length="371" mass="41988">MTAWPRSAWNVCYFQANQSYMQKIPFFKKFITCLLAGLVVGAFLLRQGVTFFRQWVPIRTMSLIEFLIVLVAVIYAFIWQARKKNSPGTLAFWQGLIRYGVAYDLASFGWEKICHLQLVIPGNWADRPYRSFTPSELFWSFFSHSYLFGCIIAGLQIAGAMLLLFRRTTLVGVFILLPVLANILLMDIFYDIGQSVVVHASIMMLGALYFLFLEFNRLKAFFFAASNNIASLQMPGYMKAAIRLSIIFIPLLLIAMHGNPNRHPALTGKYEVKQLKVNQHFLAPTGCSDSLLTVVYFEVNDGCVFEFNTPQRRWSGTYKMDKDHLGISWRNPGGKPDFKGVLSRDPATGMVVMTGVLGGDSTEVTLQKVMN</sequence>
<name>A0A4R8DM76_9BACT</name>
<feature type="transmembrane region" description="Helical" evidence="1">
    <location>
        <begin position="137"/>
        <end position="163"/>
    </location>
</feature>
<feature type="transmembrane region" description="Helical" evidence="1">
    <location>
        <begin position="57"/>
        <end position="78"/>
    </location>
</feature>
<feature type="transmembrane region" description="Helical" evidence="1">
    <location>
        <begin position="236"/>
        <end position="256"/>
    </location>
</feature>
<evidence type="ECO:0000256" key="1">
    <source>
        <dbReference type="SAM" id="Phobius"/>
    </source>
</evidence>
<gene>
    <name evidence="2" type="ORF">EDB95_0051</name>
</gene>
<keyword evidence="1" id="KW-1133">Transmembrane helix</keyword>
<feature type="transmembrane region" description="Helical" evidence="1">
    <location>
        <begin position="170"/>
        <end position="190"/>
    </location>
</feature>
<organism evidence="2 3">
    <name type="scientific">Dinghuibacter silviterrae</name>
    <dbReference type="NCBI Taxonomy" id="1539049"/>
    <lineage>
        <taxon>Bacteria</taxon>
        <taxon>Pseudomonadati</taxon>
        <taxon>Bacteroidota</taxon>
        <taxon>Chitinophagia</taxon>
        <taxon>Chitinophagales</taxon>
        <taxon>Chitinophagaceae</taxon>
        <taxon>Dinghuibacter</taxon>
    </lineage>
</organism>
<keyword evidence="1" id="KW-0812">Transmembrane</keyword>
<accession>A0A4R8DM76</accession>
<keyword evidence="3" id="KW-1185">Reference proteome</keyword>
<dbReference type="Proteomes" id="UP000294498">
    <property type="component" value="Unassembled WGS sequence"/>
</dbReference>
<dbReference type="AlphaFoldDB" id="A0A4R8DM76"/>
<dbReference type="EMBL" id="SODV01000001">
    <property type="protein sequence ID" value="TDW99043.1"/>
    <property type="molecule type" value="Genomic_DNA"/>
</dbReference>
<feature type="transmembrane region" description="Helical" evidence="1">
    <location>
        <begin position="196"/>
        <end position="215"/>
    </location>
</feature>
<comment type="caution">
    <text evidence="2">The sequence shown here is derived from an EMBL/GenBank/DDBJ whole genome shotgun (WGS) entry which is preliminary data.</text>
</comment>
<proteinExistence type="predicted"/>